<name>A0A1U7CVK9_9BACT</name>
<proteinExistence type="predicted"/>
<dbReference type="InterPro" id="IPR045730">
    <property type="entry name" value="DUF6084"/>
</dbReference>
<dbReference type="KEGG" id="pbor:BSF38_04517"/>
<dbReference type="OrthoDB" id="115056at2"/>
<reference evidence="2" key="1">
    <citation type="submission" date="2016-12" db="EMBL/GenBank/DDBJ databases">
        <title>Comparative genomics of four Isosphaeraceae planctomycetes: a common pool of plasmids and glycoside hydrolase genes.</title>
        <authorList>
            <person name="Ivanova A."/>
        </authorList>
    </citation>
    <scope>NUCLEOTIDE SEQUENCE [LARGE SCALE GENOMIC DNA]</scope>
    <source>
        <strain evidence="2">PX4</strain>
    </source>
</reference>
<dbReference type="STRING" id="1387353.BSF38_04517"/>
<evidence type="ECO:0000313" key="1">
    <source>
        <dbReference type="EMBL" id="APW62961.1"/>
    </source>
</evidence>
<dbReference type="RefSeq" id="WP_076349384.1">
    <property type="nucleotide sequence ID" value="NZ_CP019082.1"/>
</dbReference>
<dbReference type="Proteomes" id="UP000186309">
    <property type="component" value="Chromosome"/>
</dbReference>
<dbReference type="AlphaFoldDB" id="A0A1U7CVK9"/>
<evidence type="ECO:0000313" key="2">
    <source>
        <dbReference type="Proteomes" id="UP000186309"/>
    </source>
</evidence>
<sequence>MPDLNFQVEGVEPQKFAAEPLLLFKLRVSEALNNGLAPTPVHTVALRCQVRIEPGRRTYQAAERERLLGLFGAPERWGQTLKPMLWSHVCVVVPSFEGEVVVDLPIPCSFDFSLAATRYFSALDGGDLPLGFLFSGTIFFATEEGDLQVRPIAWDKEASFRLPASTWRELMDVFHPNTAWLSIRRDVFDRLDRYKTEQGMPTWERALERLLATAEEGATP</sequence>
<dbReference type="EMBL" id="CP019082">
    <property type="protein sequence ID" value="APW62961.1"/>
    <property type="molecule type" value="Genomic_DNA"/>
</dbReference>
<gene>
    <name evidence="1" type="ORF">BSF38_04517</name>
</gene>
<organism evidence="1 2">
    <name type="scientific">Paludisphaera borealis</name>
    <dbReference type="NCBI Taxonomy" id="1387353"/>
    <lineage>
        <taxon>Bacteria</taxon>
        <taxon>Pseudomonadati</taxon>
        <taxon>Planctomycetota</taxon>
        <taxon>Planctomycetia</taxon>
        <taxon>Isosphaerales</taxon>
        <taxon>Isosphaeraceae</taxon>
        <taxon>Paludisphaera</taxon>
    </lineage>
</organism>
<accession>A0A1U7CVK9</accession>
<protein>
    <submittedName>
        <fullName evidence="1">Uncharacterized protein</fullName>
    </submittedName>
</protein>
<dbReference type="Pfam" id="PF19562">
    <property type="entry name" value="DUF6084"/>
    <property type="match status" value="1"/>
</dbReference>
<keyword evidence="2" id="KW-1185">Reference proteome</keyword>